<dbReference type="Proteomes" id="UP000694569">
    <property type="component" value="Unplaced"/>
</dbReference>
<dbReference type="OrthoDB" id="9886207at2759"/>
<dbReference type="Ensembl" id="ENSLLET00000039693.1">
    <property type="protein sequence ID" value="ENSLLEP00000038197.1"/>
    <property type="gene ID" value="ENSLLEG00000024225.1"/>
</dbReference>
<protein>
    <recommendedName>
        <fullName evidence="4">A-kinase anchor protein 7 RI-RII subunit-binding domain-containing protein</fullName>
    </recommendedName>
</protein>
<feature type="compositionally biased region" description="Basic and acidic residues" evidence="1">
    <location>
        <begin position="46"/>
        <end position="60"/>
    </location>
</feature>
<evidence type="ECO:0000256" key="1">
    <source>
        <dbReference type="SAM" id="MobiDB-lite"/>
    </source>
</evidence>
<evidence type="ECO:0000313" key="2">
    <source>
        <dbReference type="Ensembl" id="ENSLLEP00000038197.1"/>
    </source>
</evidence>
<organism evidence="2 3">
    <name type="scientific">Leptobrachium leishanense</name>
    <name type="common">Leishan spiny toad</name>
    <dbReference type="NCBI Taxonomy" id="445787"/>
    <lineage>
        <taxon>Eukaryota</taxon>
        <taxon>Metazoa</taxon>
        <taxon>Chordata</taxon>
        <taxon>Craniata</taxon>
        <taxon>Vertebrata</taxon>
        <taxon>Euteleostomi</taxon>
        <taxon>Amphibia</taxon>
        <taxon>Batrachia</taxon>
        <taxon>Anura</taxon>
        <taxon>Pelobatoidea</taxon>
        <taxon>Megophryidae</taxon>
        <taxon>Leptobrachium</taxon>
    </lineage>
</organism>
<keyword evidence="3" id="KW-1185">Reference proteome</keyword>
<evidence type="ECO:0008006" key="4">
    <source>
        <dbReference type="Google" id="ProtNLM"/>
    </source>
</evidence>
<feature type="compositionally biased region" description="Polar residues" evidence="1">
    <location>
        <begin position="64"/>
        <end position="73"/>
    </location>
</feature>
<sequence length="73" mass="7996">ETNNVFLGEKPGKELEEAKLQNASKQIVETAILQAVRQVSQEENPEEKKSGGRAGQEHPPGKINVQNEKSNEG</sequence>
<accession>A0A8C5WHD3</accession>
<proteinExistence type="predicted"/>
<feature type="region of interest" description="Disordered" evidence="1">
    <location>
        <begin position="38"/>
        <end position="73"/>
    </location>
</feature>
<dbReference type="AlphaFoldDB" id="A0A8C5WHD3"/>
<name>A0A8C5WHD3_9ANUR</name>
<evidence type="ECO:0000313" key="3">
    <source>
        <dbReference type="Proteomes" id="UP000694569"/>
    </source>
</evidence>
<reference evidence="2" key="1">
    <citation type="submission" date="2025-08" db="UniProtKB">
        <authorList>
            <consortium name="Ensembl"/>
        </authorList>
    </citation>
    <scope>IDENTIFICATION</scope>
</reference>
<reference evidence="2" key="2">
    <citation type="submission" date="2025-09" db="UniProtKB">
        <authorList>
            <consortium name="Ensembl"/>
        </authorList>
    </citation>
    <scope>IDENTIFICATION</scope>
</reference>